<keyword evidence="3" id="KW-0032">Aminotransferase</keyword>
<dbReference type="PANTHER" id="PTHR11751">
    <property type="entry name" value="ALANINE AMINOTRANSFERASE"/>
    <property type="match status" value="1"/>
</dbReference>
<dbReference type="EMBL" id="CALNXK010000356">
    <property type="protein sequence ID" value="CAH3183553.1"/>
    <property type="molecule type" value="Genomic_DNA"/>
</dbReference>
<sequence length="185" mass="20933">MIPIPGYSMYQARLLQHNTHQLIPIRIFYLLDEDKNWGLNMSEPKKKLDGARPHCLPRALVLINPGNPAGTLDVYQFVITCSNINAGDDDDDDSNDNKISLFTLNILLAHRLLRQVLTYEVIQEVIKFCASEKLVLFADEVYQDNVYAEGAQFHSCKKVLRDLGDEYSGFQLISLHSSAKGYTGE</sequence>
<evidence type="ECO:0000313" key="6">
    <source>
        <dbReference type="EMBL" id="CAH3183553.1"/>
    </source>
</evidence>
<keyword evidence="4" id="KW-0808">Transferase</keyword>
<evidence type="ECO:0000256" key="1">
    <source>
        <dbReference type="ARBA" id="ARBA00001933"/>
    </source>
</evidence>
<dbReference type="InterPro" id="IPR015424">
    <property type="entry name" value="PyrdxlP-dep_Trfase"/>
</dbReference>
<gene>
    <name evidence="6" type="ORF">PLOB_00028646</name>
</gene>
<proteinExistence type="predicted"/>
<evidence type="ECO:0000313" key="7">
    <source>
        <dbReference type="Proteomes" id="UP001159405"/>
    </source>
</evidence>
<protein>
    <recommendedName>
        <fullName evidence="8">Alanine aminotransferase</fullName>
    </recommendedName>
</protein>
<accession>A0ABN8RYC0</accession>
<dbReference type="Proteomes" id="UP001159405">
    <property type="component" value="Unassembled WGS sequence"/>
</dbReference>
<dbReference type="SUPFAM" id="SSF53383">
    <property type="entry name" value="PLP-dependent transferases"/>
    <property type="match status" value="2"/>
</dbReference>
<evidence type="ECO:0000256" key="2">
    <source>
        <dbReference type="ARBA" id="ARBA00011738"/>
    </source>
</evidence>
<evidence type="ECO:0000256" key="4">
    <source>
        <dbReference type="ARBA" id="ARBA00022679"/>
    </source>
</evidence>
<name>A0ABN8RYC0_9CNID</name>
<reference evidence="6 7" key="1">
    <citation type="submission" date="2022-05" db="EMBL/GenBank/DDBJ databases">
        <authorList>
            <consortium name="Genoscope - CEA"/>
            <person name="William W."/>
        </authorList>
    </citation>
    <scope>NUCLEOTIDE SEQUENCE [LARGE SCALE GENOMIC DNA]</scope>
</reference>
<evidence type="ECO:0000256" key="5">
    <source>
        <dbReference type="ARBA" id="ARBA00022898"/>
    </source>
</evidence>
<evidence type="ECO:0000256" key="3">
    <source>
        <dbReference type="ARBA" id="ARBA00022576"/>
    </source>
</evidence>
<dbReference type="PANTHER" id="PTHR11751:SF29">
    <property type="entry name" value="ALANINE TRANSAMINASE"/>
    <property type="match status" value="1"/>
</dbReference>
<dbReference type="InterPro" id="IPR015421">
    <property type="entry name" value="PyrdxlP-dep_Trfase_major"/>
</dbReference>
<dbReference type="Gene3D" id="3.40.640.10">
    <property type="entry name" value="Type I PLP-dependent aspartate aminotransferase-like (Major domain)"/>
    <property type="match status" value="1"/>
</dbReference>
<comment type="cofactor">
    <cofactor evidence="1">
        <name>pyridoxal 5'-phosphate</name>
        <dbReference type="ChEBI" id="CHEBI:597326"/>
    </cofactor>
</comment>
<evidence type="ECO:0008006" key="8">
    <source>
        <dbReference type="Google" id="ProtNLM"/>
    </source>
</evidence>
<organism evidence="6 7">
    <name type="scientific">Porites lobata</name>
    <dbReference type="NCBI Taxonomy" id="104759"/>
    <lineage>
        <taxon>Eukaryota</taxon>
        <taxon>Metazoa</taxon>
        <taxon>Cnidaria</taxon>
        <taxon>Anthozoa</taxon>
        <taxon>Hexacorallia</taxon>
        <taxon>Scleractinia</taxon>
        <taxon>Fungiina</taxon>
        <taxon>Poritidae</taxon>
        <taxon>Porites</taxon>
    </lineage>
</organism>
<keyword evidence="5" id="KW-0663">Pyridoxal phosphate</keyword>
<dbReference type="InterPro" id="IPR045088">
    <property type="entry name" value="ALAT1/2-like"/>
</dbReference>
<keyword evidence="7" id="KW-1185">Reference proteome</keyword>
<comment type="caution">
    <text evidence="6">The sequence shown here is derived from an EMBL/GenBank/DDBJ whole genome shotgun (WGS) entry which is preliminary data.</text>
</comment>
<comment type="subunit">
    <text evidence="2">Homodimer.</text>
</comment>